<dbReference type="InterPro" id="IPR050173">
    <property type="entry name" value="ABC_transporter_C-like"/>
</dbReference>
<keyword evidence="5" id="KW-1185">Reference proteome</keyword>
<evidence type="ECO:0000313" key="5">
    <source>
        <dbReference type="Proteomes" id="UP000007796"/>
    </source>
</evidence>
<reference evidence="4 5" key="1">
    <citation type="journal article" date="2011" name="Proc. Natl. Acad. Sci. U.S.A.">
        <title>Genome and transcriptome analyses of the mountain pine beetle-fungal symbiont Grosmannia clavigera, a lodgepole pine pathogen.</title>
        <authorList>
            <person name="DiGuistini S."/>
            <person name="Wang Y."/>
            <person name="Liao N.Y."/>
            <person name="Taylor G."/>
            <person name="Tanguay P."/>
            <person name="Feau N."/>
            <person name="Henrissat B."/>
            <person name="Chan S.K."/>
            <person name="Hesse-Orce U."/>
            <person name="Alamouti S.M."/>
            <person name="Tsui C.K.M."/>
            <person name="Docking R.T."/>
            <person name="Levasseur A."/>
            <person name="Haridas S."/>
            <person name="Robertson G."/>
            <person name="Birol I."/>
            <person name="Holt R.A."/>
            <person name="Marra M.A."/>
            <person name="Hamelin R.C."/>
            <person name="Hirst M."/>
            <person name="Jones S.J.M."/>
            <person name="Bohlmann J."/>
            <person name="Breuil C."/>
        </authorList>
    </citation>
    <scope>NUCLEOTIDE SEQUENCE [LARGE SCALE GENOMIC DNA]</scope>
    <source>
        <strain evidence="5">kw1407 / UAMH 11150</strain>
    </source>
</reference>
<name>F0XKG2_GROCL</name>
<accession>F0XKG2</accession>
<dbReference type="GO" id="GO:0005524">
    <property type="term" value="F:ATP binding"/>
    <property type="evidence" value="ECO:0007669"/>
    <property type="project" value="UniProtKB-KW"/>
</dbReference>
<dbReference type="EMBL" id="GL629788">
    <property type="protein sequence ID" value="EFX01765.1"/>
    <property type="molecule type" value="Genomic_DNA"/>
</dbReference>
<evidence type="ECO:0000313" key="4">
    <source>
        <dbReference type="EMBL" id="EFX01765.1"/>
    </source>
</evidence>
<evidence type="ECO:0000256" key="1">
    <source>
        <dbReference type="ARBA" id="ARBA00022741"/>
    </source>
</evidence>
<dbReference type="InterPro" id="IPR003439">
    <property type="entry name" value="ABC_transporter-like_ATP-bd"/>
</dbReference>
<dbReference type="PANTHER" id="PTHR24223:SF345">
    <property type="entry name" value="ABC MULTIDRUG TRANSPORTER (EUROFUNG)"/>
    <property type="match status" value="1"/>
</dbReference>
<dbReference type="Proteomes" id="UP000007796">
    <property type="component" value="Unassembled WGS sequence"/>
</dbReference>
<protein>
    <submittedName>
        <fullName evidence="4">ATP-binding cassette transporter</fullName>
    </submittedName>
</protein>
<dbReference type="RefSeq" id="XP_014171247.1">
    <property type="nucleotide sequence ID" value="XM_014315772.1"/>
</dbReference>
<keyword evidence="2 4" id="KW-0067">ATP-binding</keyword>
<evidence type="ECO:0000256" key="2">
    <source>
        <dbReference type="ARBA" id="ARBA00022840"/>
    </source>
</evidence>
<organism evidence="5">
    <name type="scientific">Grosmannia clavigera (strain kw1407 / UAMH 11150)</name>
    <name type="common">Blue stain fungus</name>
    <name type="synonym">Graphiocladiella clavigera</name>
    <dbReference type="NCBI Taxonomy" id="655863"/>
    <lineage>
        <taxon>Eukaryota</taxon>
        <taxon>Fungi</taxon>
        <taxon>Dikarya</taxon>
        <taxon>Ascomycota</taxon>
        <taxon>Pezizomycotina</taxon>
        <taxon>Sordariomycetes</taxon>
        <taxon>Sordariomycetidae</taxon>
        <taxon>Ophiostomatales</taxon>
        <taxon>Ophiostomataceae</taxon>
        <taxon>Leptographium</taxon>
    </lineage>
</organism>
<evidence type="ECO:0000259" key="3">
    <source>
        <dbReference type="Pfam" id="PF00005"/>
    </source>
</evidence>
<dbReference type="STRING" id="655863.F0XKG2"/>
<dbReference type="Pfam" id="PF00005">
    <property type="entry name" value="ABC_tran"/>
    <property type="match status" value="1"/>
</dbReference>
<dbReference type="AlphaFoldDB" id="F0XKG2"/>
<dbReference type="GeneID" id="25981864"/>
<dbReference type="InterPro" id="IPR027417">
    <property type="entry name" value="P-loop_NTPase"/>
</dbReference>
<dbReference type="OrthoDB" id="6500128at2759"/>
<dbReference type="eggNOG" id="KOG0054">
    <property type="taxonomic scope" value="Eukaryota"/>
</dbReference>
<dbReference type="HOGENOM" id="CLU_816496_0_0_1"/>
<keyword evidence="1" id="KW-0547">Nucleotide-binding</keyword>
<dbReference type="GO" id="GO:0016887">
    <property type="term" value="F:ATP hydrolysis activity"/>
    <property type="evidence" value="ECO:0007669"/>
    <property type="project" value="InterPro"/>
</dbReference>
<sequence>MTQFVVAWTGLETSLGAIARITLFEGERPAEEDSGSLESGVPLEAEAVRGPGSGALRFENVWGTYDAKAGWTGGLDRDSSHLGREWSLRGVSLDVKPGERIAVCGKTGSGKSTMHLALLRMVNMPIGSIFIDGIDHSNISLEALRKGFYAISQDSLEGFDHLRQQLNPIEAGSDETSTRRTEEKMEMLIRARLNGRTLIAINHRLEAVMEYDRVVVLHNGMVADVGTPAEPAQHVLASRRFAALTSRFDVGDGRDSDSNDYDRVKLVRLTYEYARSEESRNNFLRASFEIASLPMDTEEDNLDGDTEHLHDALIDFADYLFDNFFLPSMGLSSACFTIHC</sequence>
<dbReference type="GO" id="GO:0042626">
    <property type="term" value="F:ATPase-coupled transmembrane transporter activity"/>
    <property type="evidence" value="ECO:0007669"/>
    <property type="project" value="TreeGrafter"/>
</dbReference>
<dbReference type="Gene3D" id="3.40.50.300">
    <property type="entry name" value="P-loop containing nucleotide triphosphate hydrolases"/>
    <property type="match status" value="2"/>
</dbReference>
<feature type="domain" description="ABC transporter" evidence="3">
    <location>
        <begin position="88"/>
        <end position="186"/>
    </location>
</feature>
<dbReference type="SUPFAM" id="SSF52540">
    <property type="entry name" value="P-loop containing nucleoside triphosphate hydrolases"/>
    <property type="match status" value="1"/>
</dbReference>
<proteinExistence type="predicted"/>
<dbReference type="PANTHER" id="PTHR24223">
    <property type="entry name" value="ATP-BINDING CASSETTE SUB-FAMILY C"/>
    <property type="match status" value="1"/>
</dbReference>
<dbReference type="GO" id="GO:0016020">
    <property type="term" value="C:membrane"/>
    <property type="evidence" value="ECO:0007669"/>
    <property type="project" value="TreeGrafter"/>
</dbReference>
<gene>
    <name evidence="4" type="ORF">CMQ_8231</name>
</gene>
<dbReference type="InParanoid" id="F0XKG2"/>